<dbReference type="SUPFAM" id="SSF52540">
    <property type="entry name" value="P-loop containing nucleoside triphosphate hydrolases"/>
    <property type="match status" value="1"/>
</dbReference>
<comment type="caution">
    <text evidence="2">The sequence shown here is derived from an EMBL/GenBank/DDBJ whole genome shotgun (WGS) entry which is preliminary data.</text>
</comment>
<gene>
    <name evidence="2" type="ORF">BHK98_04395</name>
</gene>
<feature type="domain" description="AAA+ ATPase" evidence="1">
    <location>
        <begin position="32"/>
        <end position="185"/>
    </location>
</feature>
<dbReference type="Pfam" id="PF07728">
    <property type="entry name" value="AAA_5"/>
    <property type="match status" value="1"/>
</dbReference>
<dbReference type="Proteomes" id="UP000187404">
    <property type="component" value="Unassembled WGS sequence"/>
</dbReference>
<evidence type="ECO:0000313" key="3">
    <source>
        <dbReference type="Proteomes" id="UP000187404"/>
    </source>
</evidence>
<dbReference type="GO" id="GO:0016887">
    <property type="term" value="F:ATP hydrolysis activity"/>
    <property type="evidence" value="ECO:0007669"/>
    <property type="project" value="InterPro"/>
</dbReference>
<dbReference type="InterPro" id="IPR027417">
    <property type="entry name" value="P-loop_NTPase"/>
</dbReference>
<dbReference type="GO" id="GO:0005524">
    <property type="term" value="F:ATP binding"/>
    <property type="evidence" value="ECO:0007669"/>
    <property type="project" value="InterPro"/>
</dbReference>
<evidence type="ECO:0000259" key="1">
    <source>
        <dbReference type="SMART" id="SM00382"/>
    </source>
</evidence>
<organism evidence="2 3">
    <name type="scientific">Hornefia porci</name>
    <dbReference type="NCBI Taxonomy" id="2652292"/>
    <lineage>
        <taxon>Bacteria</taxon>
        <taxon>Bacillati</taxon>
        <taxon>Bacillota</taxon>
        <taxon>Clostridia</taxon>
        <taxon>Peptostreptococcales</taxon>
        <taxon>Anaerovoracaceae</taxon>
        <taxon>Hornefia</taxon>
    </lineage>
</organism>
<keyword evidence="3" id="KW-1185">Reference proteome</keyword>
<dbReference type="STRING" id="1261640.BHK98_04395"/>
<dbReference type="SMART" id="SM00382">
    <property type="entry name" value="AAA"/>
    <property type="match status" value="1"/>
</dbReference>
<proteinExistence type="predicted"/>
<accession>A0A1Q9JL45</accession>
<dbReference type="Gene3D" id="3.40.50.300">
    <property type="entry name" value="P-loop containing nucleotide triphosphate hydrolases"/>
    <property type="match status" value="1"/>
</dbReference>
<dbReference type="OrthoDB" id="9808317at2"/>
<reference evidence="2 3" key="1">
    <citation type="journal article" date="2016" name="Appl. Environ. Microbiol.">
        <title>Function and Phylogeny of Bacterial Butyryl Coenzyme A:Acetate Transferases and Their Diversity in the Proximal Colon of Swine.</title>
        <authorList>
            <person name="Trachsel J."/>
            <person name="Bayles D.O."/>
            <person name="Looft T."/>
            <person name="Levine U.Y."/>
            <person name="Allen H.K."/>
        </authorList>
    </citation>
    <scope>NUCLEOTIDE SEQUENCE [LARGE SCALE GENOMIC DNA]</scope>
    <source>
        <strain evidence="2 3">68-3-10</strain>
    </source>
</reference>
<sequence length="512" mass="59680">MNIKQAKQEIEDTLRAYLAKDELGNYRIPSKRQRPVLLMGPPGIGKTQIMEQIVAETGVGLVAYTVTHHTRQSAVGLPFIVHEDYNGEEVSVTRYTMSEILASVYDLMEQTGLEQGILFLDEINCVSETLTPVMLQFLQYKTFGNRKLPEGWLIVAAGNPPEYNRSARAFDVVTLDRVKYIEVEEDFEIWKEYAWRNGLHGAVISYLDIRKENFYRIENTVDGTHFVTARGWEDLSEMIQACEQIGVRVDRQVIEQYIQMPDIARDFAGYLDLYYKYQSTYHVEEILRGRWEPVTVRTMQTAPFDEKLSVMGLLFARLSEAAGNTRREDILADRLHQDLIRFRDESEDVDMGDRRMEELAAAHRKQMRLDAEANRLSGEERDLRQREVNTLEKYAEKLRQEKELTGKDAVMELVRQMFQEILDRRQNLIDDTGIRFDNAFRFLEASVGQRQEMVIFVTQITAGFDTSWFVENFGCDAYYRHNRELLFDDVEQRIRGEIQAAREQPGDRRENL</sequence>
<protein>
    <submittedName>
        <fullName evidence="2">ATPase</fullName>
    </submittedName>
</protein>
<dbReference type="InterPro" id="IPR011704">
    <property type="entry name" value="ATPase_dyneun-rel_AAA"/>
</dbReference>
<dbReference type="InterPro" id="IPR003593">
    <property type="entry name" value="AAA+_ATPase"/>
</dbReference>
<dbReference type="AlphaFoldDB" id="A0A1Q9JL45"/>
<evidence type="ECO:0000313" key="2">
    <source>
        <dbReference type="EMBL" id="OLR56933.1"/>
    </source>
</evidence>
<name>A0A1Q9JL45_9FIRM</name>
<dbReference type="EMBL" id="MJIE01000001">
    <property type="protein sequence ID" value="OLR56933.1"/>
    <property type="molecule type" value="Genomic_DNA"/>
</dbReference>
<dbReference type="CDD" id="cd00009">
    <property type="entry name" value="AAA"/>
    <property type="match status" value="1"/>
</dbReference>